<evidence type="ECO:0000313" key="1">
    <source>
        <dbReference type="EMBL" id="CAH6722184.1"/>
    </source>
</evidence>
<evidence type="ECO:0000313" key="2">
    <source>
        <dbReference type="Proteomes" id="UP001152531"/>
    </source>
</evidence>
<name>A0ACA9YCK1_9ASCO</name>
<accession>A0ACA9YCK1</accession>
<reference evidence="1" key="1">
    <citation type="submission" date="2022-06" db="EMBL/GenBank/DDBJ databases">
        <authorList>
            <person name="Legras J.-L."/>
            <person name="Devillers H."/>
            <person name="Grondin C."/>
        </authorList>
    </citation>
    <scope>NUCLEOTIDE SEQUENCE</scope>
    <source>
        <strain evidence="1">CLIB 1444</strain>
    </source>
</reference>
<keyword evidence="2" id="KW-1185">Reference proteome</keyword>
<dbReference type="EMBL" id="CALSDN010000008">
    <property type="protein sequence ID" value="CAH6722184.1"/>
    <property type="molecule type" value="Genomic_DNA"/>
</dbReference>
<proteinExistence type="predicted"/>
<comment type="caution">
    <text evidence="1">The sequence shown here is derived from an EMBL/GenBank/DDBJ whole genome shotgun (WGS) entry which is preliminary data.</text>
</comment>
<sequence length="400" mass="47137">MSNADSGSDSDDLLPPSKTMKGGYQGAKRLVKRRRSSISEDEMDLIDTGYLKDTRKINDQLIQHALEKQATPVVDTRAMVTLEELNNNGAHKEFKESDEEVENILKHGAPRFLFVYRDLKLEPPEQNSSSEQWWSSLDGAVLKNHIRRRKTKTFVPIGETFDIGMIKGFQPVLKYNHYNSTSEVNILRTTIFILDKLQYGPVDDGLYDIFCWTLCDYNLNRYCHELLVEFSKFFTQIYAKCPKNIGDVVNSWKLKYYYETNESDNPRSDLKHIKYELWYHILNILNLHPSPETKISIIYFIDVTDLRDFFTLKPSLETVHKTHMDLRLLPFVLTHKDINTNDIFKLKKKYQELMSRVTFGDKSNETKQDLLKMLHEDYLYLNYYEIKFKQYQDPTTSYDY</sequence>
<protein>
    <submittedName>
        <fullName evidence="1">Uncharacterized protein</fullName>
    </submittedName>
</protein>
<gene>
    <name evidence="1" type="ORF">CLIB1444_08S03774</name>
</gene>
<organism evidence="1 2">
    <name type="scientific">[Candida] jaroonii</name>
    <dbReference type="NCBI Taxonomy" id="467808"/>
    <lineage>
        <taxon>Eukaryota</taxon>
        <taxon>Fungi</taxon>
        <taxon>Dikarya</taxon>
        <taxon>Ascomycota</taxon>
        <taxon>Saccharomycotina</taxon>
        <taxon>Pichiomycetes</taxon>
        <taxon>Debaryomycetaceae</taxon>
        <taxon>Yamadazyma</taxon>
    </lineage>
</organism>
<dbReference type="Proteomes" id="UP001152531">
    <property type="component" value="Unassembled WGS sequence"/>
</dbReference>